<keyword evidence="3" id="KW-1185">Reference proteome</keyword>
<organism evidence="2 3">
    <name type="scientific">Yanghanlia caeni</name>
    <dbReference type="NCBI Taxonomy" id="3064283"/>
    <lineage>
        <taxon>Bacteria</taxon>
        <taxon>Pseudomonadati</taxon>
        <taxon>Pseudomonadota</taxon>
        <taxon>Betaproteobacteria</taxon>
        <taxon>Burkholderiales</taxon>
        <taxon>Alcaligenaceae</taxon>
        <taxon>Yanghanlia</taxon>
    </lineage>
</organism>
<name>A0ABU1D829_9BURK</name>
<comment type="caution">
    <text evidence="2">The sequence shown here is derived from an EMBL/GenBank/DDBJ whole genome shotgun (WGS) entry which is preliminary data.</text>
</comment>
<feature type="domain" description="NIF system FeS cluster assembly NifU N-terminal" evidence="1">
    <location>
        <begin position="5"/>
        <end position="127"/>
    </location>
</feature>
<accession>A0ABU1D829</accession>
<dbReference type="RefSeq" id="WP_347287317.1">
    <property type="nucleotide sequence ID" value="NZ_JAUZQE010000029.1"/>
</dbReference>
<reference evidence="2 3" key="1">
    <citation type="submission" date="2023-08" db="EMBL/GenBank/DDBJ databases">
        <title>Alcaligenaceae gen. nov., a novel taxon isolated from the sludge of Yixing Pesticide Factory.</title>
        <authorList>
            <person name="Ruan L."/>
        </authorList>
    </citation>
    <scope>NUCLEOTIDE SEQUENCE [LARGE SCALE GENOMIC DNA]</scope>
    <source>
        <strain evidence="2 3">LG-2</strain>
    </source>
</reference>
<dbReference type="Proteomes" id="UP001232156">
    <property type="component" value="Unassembled WGS sequence"/>
</dbReference>
<protein>
    <submittedName>
        <fullName evidence="2">Iron-sulfur cluster assembly scaffold protein</fullName>
    </submittedName>
</protein>
<evidence type="ECO:0000313" key="2">
    <source>
        <dbReference type="EMBL" id="MDR4126574.1"/>
    </source>
</evidence>
<dbReference type="SUPFAM" id="SSF82649">
    <property type="entry name" value="SufE/NifU"/>
    <property type="match status" value="1"/>
</dbReference>
<proteinExistence type="predicted"/>
<evidence type="ECO:0000259" key="1">
    <source>
        <dbReference type="Pfam" id="PF01592"/>
    </source>
</evidence>
<gene>
    <name evidence="2" type="ORF">Q8947_11345</name>
</gene>
<dbReference type="PANTHER" id="PTHR10093">
    <property type="entry name" value="IRON-SULFUR CLUSTER ASSEMBLY ENZYME NIFU HOMOLOG"/>
    <property type="match status" value="1"/>
</dbReference>
<dbReference type="EMBL" id="JAUZQE010000029">
    <property type="protein sequence ID" value="MDR4126574.1"/>
    <property type="molecule type" value="Genomic_DNA"/>
</dbReference>
<evidence type="ECO:0000313" key="3">
    <source>
        <dbReference type="Proteomes" id="UP001232156"/>
    </source>
</evidence>
<dbReference type="InterPro" id="IPR002871">
    <property type="entry name" value="NIF_FeS_clus_asmbl_NifU_N"/>
</dbReference>
<sequence length="131" mass="14031">MRMVYSKALLDHFESPRGVGRLDASLPQVGTGNAGAYETGGVLRLQIQVDQAGTIAAACFKAYGPPALIAAGSWLTQHVQGRRLDEAGALTHQPVAQALEFAPAQLHWAMLAEDALRGAIRNYKEKQGIHV</sequence>
<dbReference type="Gene3D" id="3.90.1010.10">
    <property type="match status" value="1"/>
</dbReference>
<dbReference type="Pfam" id="PF01592">
    <property type="entry name" value="NifU_N"/>
    <property type="match status" value="1"/>
</dbReference>